<keyword evidence="3" id="KW-1185">Reference proteome</keyword>
<accession>A0A4C1ZWV7</accession>
<dbReference type="AlphaFoldDB" id="A0A4C1ZWV7"/>
<sequence>MRVHLQNDQSTEVFSRQLLDIGNGQLSIGRISVDEWGAEVGVSHLNSYSMEEIQHQKLLLQDYILRDCGISQVQQVHFRAAAKFITEQIPLSSLYTQQFPFKYLTSRNFADKIPENDQTPRTECGRCLSTLEQIRPQWIAAGQTMRVTVNIINEERVLCVKHTKIVETRSAVGKRGSVGAHPRHSDRMKARRAKGAVGRSKHMGQTHAACCRRTMNTVRSPFHSNTRGARHLECGLEKQLTHCYTYKQRGQGT</sequence>
<evidence type="ECO:0000256" key="1">
    <source>
        <dbReference type="SAM" id="MobiDB-lite"/>
    </source>
</evidence>
<reference evidence="2 3" key="1">
    <citation type="journal article" date="2019" name="Commun. Biol.">
        <title>The bagworm genome reveals a unique fibroin gene that provides high tensile strength.</title>
        <authorList>
            <person name="Kono N."/>
            <person name="Nakamura H."/>
            <person name="Ohtoshi R."/>
            <person name="Tomita M."/>
            <person name="Numata K."/>
            <person name="Arakawa K."/>
        </authorList>
    </citation>
    <scope>NUCLEOTIDE SEQUENCE [LARGE SCALE GENOMIC DNA]</scope>
</reference>
<protein>
    <submittedName>
        <fullName evidence="2">Uncharacterized protein</fullName>
    </submittedName>
</protein>
<feature type="compositionally biased region" description="Basic residues" evidence="1">
    <location>
        <begin position="189"/>
        <end position="204"/>
    </location>
</feature>
<evidence type="ECO:0000313" key="3">
    <source>
        <dbReference type="Proteomes" id="UP000299102"/>
    </source>
</evidence>
<name>A0A4C1ZWV7_EUMVA</name>
<dbReference type="EMBL" id="BGZK01002178">
    <property type="protein sequence ID" value="GBP91529.1"/>
    <property type="molecule type" value="Genomic_DNA"/>
</dbReference>
<organism evidence="2 3">
    <name type="scientific">Eumeta variegata</name>
    <name type="common">Bagworm moth</name>
    <name type="synonym">Eumeta japonica</name>
    <dbReference type="NCBI Taxonomy" id="151549"/>
    <lineage>
        <taxon>Eukaryota</taxon>
        <taxon>Metazoa</taxon>
        <taxon>Ecdysozoa</taxon>
        <taxon>Arthropoda</taxon>
        <taxon>Hexapoda</taxon>
        <taxon>Insecta</taxon>
        <taxon>Pterygota</taxon>
        <taxon>Neoptera</taxon>
        <taxon>Endopterygota</taxon>
        <taxon>Lepidoptera</taxon>
        <taxon>Glossata</taxon>
        <taxon>Ditrysia</taxon>
        <taxon>Tineoidea</taxon>
        <taxon>Psychidae</taxon>
        <taxon>Oiketicinae</taxon>
        <taxon>Eumeta</taxon>
    </lineage>
</organism>
<evidence type="ECO:0000313" key="2">
    <source>
        <dbReference type="EMBL" id="GBP91529.1"/>
    </source>
</evidence>
<comment type="caution">
    <text evidence="2">The sequence shown here is derived from an EMBL/GenBank/DDBJ whole genome shotgun (WGS) entry which is preliminary data.</text>
</comment>
<feature type="region of interest" description="Disordered" evidence="1">
    <location>
        <begin position="171"/>
        <end position="206"/>
    </location>
</feature>
<dbReference type="Proteomes" id="UP000299102">
    <property type="component" value="Unassembled WGS sequence"/>
</dbReference>
<gene>
    <name evidence="2" type="ORF">EVAR_27959_1</name>
</gene>
<proteinExistence type="predicted"/>